<organism evidence="1 2">
    <name type="scientific">Daejeonella rubra</name>
    <dbReference type="NCBI Taxonomy" id="990371"/>
    <lineage>
        <taxon>Bacteria</taxon>
        <taxon>Pseudomonadati</taxon>
        <taxon>Bacteroidota</taxon>
        <taxon>Sphingobacteriia</taxon>
        <taxon>Sphingobacteriales</taxon>
        <taxon>Sphingobacteriaceae</taxon>
        <taxon>Daejeonella</taxon>
    </lineage>
</organism>
<name>A0A1G9VV31_9SPHI</name>
<dbReference type="Proteomes" id="UP000199226">
    <property type="component" value="Unassembled WGS sequence"/>
</dbReference>
<evidence type="ECO:0000313" key="1">
    <source>
        <dbReference type="EMBL" id="SDM76114.1"/>
    </source>
</evidence>
<dbReference type="AlphaFoldDB" id="A0A1G9VV31"/>
<reference evidence="2" key="1">
    <citation type="submission" date="2016-10" db="EMBL/GenBank/DDBJ databases">
        <authorList>
            <person name="Varghese N."/>
            <person name="Submissions S."/>
        </authorList>
    </citation>
    <scope>NUCLEOTIDE SEQUENCE [LARGE SCALE GENOMIC DNA]</scope>
    <source>
        <strain evidence="2">DSM 24536</strain>
    </source>
</reference>
<feature type="non-terminal residue" evidence="1">
    <location>
        <position position="1"/>
    </location>
</feature>
<sequence length="66" mass="7774">INYPADSKLQIKLFKTIEAEPQVLVRVSRRKNRGRNIAKYQQDRAGFDWDWWTSQTGGGHWASRKI</sequence>
<accession>A0A1G9VV31</accession>
<dbReference type="RefSeq" id="WP_176767708.1">
    <property type="nucleotide sequence ID" value="NZ_FNHH01000022.1"/>
</dbReference>
<proteinExistence type="predicted"/>
<evidence type="ECO:0000313" key="2">
    <source>
        <dbReference type="Proteomes" id="UP000199226"/>
    </source>
</evidence>
<gene>
    <name evidence="1" type="ORF">SAMN05421813_12259</name>
</gene>
<keyword evidence="2" id="KW-1185">Reference proteome</keyword>
<dbReference type="EMBL" id="FNHH01000022">
    <property type="protein sequence ID" value="SDM76114.1"/>
    <property type="molecule type" value="Genomic_DNA"/>
</dbReference>
<protein>
    <submittedName>
        <fullName evidence="1">Uncharacterized protein</fullName>
    </submittedName>
</protein>